<proteinExistence type="predicted"/>
<reference evidence="1 2" key="1">
    <citation type="journal article" date="2020" name="Cell">
        <title>Large-Scale Comparative Analyses of Tick Genomes Elucidate Their Genetic Diversity and Vector Capacities.</title>
        <authorList>
            <consortium name="Tick Genome and Microbiome Consortium (TIGMIC)"/>
            <person name="Jia N."/>
            <person name="Wang J."/>
            <person name="Shi W."/>
            <person name="Du L."/>
            <person name="Sun Y."/>
            <person name="Zhan W."/>
            <person name="Jiang J.F."/>
            <person name="Wang Q."/>
            <person name="Zhang B."/>
            <person name="Ji P."/>
            <person name="Bell-Sakyi L."/>
            <person name="Cui X.M."/>
            <person name="Yuan T.T."/>
            <person name="Jiang B.G."/>
            <person name="Yang W.F."/>
            <person name="Lam T.T."/>
            <person name="Chang Q.C."/>
            <person name="Ding S.J."/>
            <person name="Wang X.J."/>
            <person name="Zhu J.G."/>
            <person name="Ruan X.D."/>
            <person name="Zhao L."/>
            <person name="Wei J.T."/>
            <person name="Ye R.Z."/>
            <person name="Que T.C."/>
            <person name="Du C.H."/>
            <person name="Zhou Y.H."/>
            <person name="Cheng J.X."/>
            <person name="Dai P.F."/>
            <person name="Guo W.B."/>
            <person name="Han X.H."/>
            <person name="Huang E.J."/>
            <person name="Li L.F."/>
            <person name="Wei W."/>
            <person name="Gao Y.C."/>
            <person name="Liu J.Z."/>
            <person name="Shao H.Z."/>
            <person name="Wang X."/>
            <person name="Wang C.C."/>
            <person name="Yang T.C."/>
            <person name="Huo Q.B."/>
            <person name="Li W."/>
            <person name="Chen H.Y."/>
            <person name="Chen S.E."/>
            <person name="Zhou L.G."/>
            <person name="Ni X.B."/>
            <person name="Tian J.H."/>
            <person name="Sheng Y."/>
            <person name="Liu T."/>
            <person name="Pan Y.S."/>
            <person name="Xia L.Y."/>
            <person name="Li J."/>
            <person name="Zhao F."/>
            <person name="Cao W.C."/>
        </authorList>
    </citation>
    <scope>NUCLEOTIDE SEQUENCE [LARGE SCALE GENOMIC DNA]</scope>
    <source>
        <strain evidence="1">Iper-2018</strain>
    </source>
</reference>
<evidence type="ECO:0000313" key="2">
    <source>
        <dbReference type="Proteomes" id="UP000805193"/>
    </source>
</evidence>
<dbReference type="Proteomes" id="UP000805193">
    <property type="component" value="Unassembled WGS sequence"/>
</dbReference>
<gene>
    <name evidence="1" type="ORF">HPB47_004183</name>
</gene>
<evidence type="ECO:0000313" key="1">
    <source>
        <dbReference type="EMBL" id="KAG0419348.1"/>
    </source>
</evidence>
<organism evidence="1 2">
    <name type="scientific">Ixodes persulcatus</name>
    <name type="common">Taiga tick</name>
    <dbReference type="NCBI Taxonomy" id="34615"/>
    <lineage>
        <taxon>Eukaryota</taxon>
        <taxon>Metazoa</taxon>
        <taxon>Ecdysozoa</taxon>
        <taxon>Arthropoda</taxon>
        <taxon>Chelicerata</taxon>
        <taxon>Arachnida</taxon>
        <taxon>Acari</taxon>
        <taxon>Parasitiformes</taxon>
        <taxon>Ixodida</taxon>
        <taxon>Ixodoidea</taxon>
        <taxon>Ixodidae</taxon>
        <taxon>Ixodinae</taxon>
        <taxon>Ixodes</taxon>
    </lineage>
</organism>
<name>A0AC60PHI5_IXOPE</name>
<dbReference type="EMBL" id="JABSTQ010010637">
    <property type="protein sequence ID" value="KAG0419348.1"/>
    <property type="molecule type" value="Genomic_DNA"/>
</dbReference>
<sequence>MFTRVTLISFAFSRPSEGPSLEEYAASLARRCPGLPAPEELCSDLRNMESRWSKSKINLELPCTDGPARCCHMLGQLSLWNEFLCFLCMEVKEEVPGKLGVFPLYTEEPRHCFISKDHACFLLHWLITQHRCIRTLQLNRSFFTLSHQLLCDALRASCGIERLELHGSFELTDCASKDLLTAVASLRKLEVLVAVMPSKVAFVLDAPSLGEMQSLTQLEIRCVKMTCAEAESMLLGLKGNRTISQLHVDNYCLLPGDGRAFGEYLEQNTSLEELTMESVYGNEVNPEPFFGALRVNRVLCKLALNAFNLNLPHSQCLVEVMAENTTLHRLHIQGFFDPLPFGKMIEHNTGILELVLKSTSIRDIIPFADAVRRNKTMEKLTLSWRGAVEGAEPSKDAVVFLEALASNTTLKTFTMECMDEKAKQFYKALESTRTVDRVSFRVSLEHPETLKGILEESTKLSDLWLDLGGCDNTQVLCSAFEHLASCHWLTEIAIRKDECLKKGPAVHLARLFSSSKVLKSVYLRLSATAAATRCLLEGLSKNKSIASLKLNDVRLRLPEFDVLKAMLDVNTTLHALTLFGEGYTTCKLIMSELPRCLVNNHSLVSVHVAMLDEFPHAMFKIQDRMRLNSSFQLRAVKFVMGDHQKSSAIAFEQLSHCDVLVGKLRYLTHESECEARKRIAEAKRHLAVNFMAVAGIVKEEVVCAMQSDGQTQLDQIGLDNWLRIQSYLKVSDILDAPVGDMEVVSPSGERVMKRKLGNEVDLM</sequence>
<comment type="caution">
    <text evidence="1">The sequence shown here is derived from an EMBL/GenBank/DDBJ whole genome shotgun (WGS) entry which is preliminary data.</text>
</comment>
<accession>A0AC60PHI5</accession>
<protein>
    <submittedName>
        <fullName evidence="1">Uncharacterized protein</fullName>
    </submittedName>
</protein>
<keyword evidence="2" id="KW-1185">Reference proteome</keyword>